<evidence type="ECO:0000313" key="3">
    <source>
        <dbReference type="EMBL" id="MFC4905992.1"/>
    </source>
</evidence>
<dbReference type="PANTHER" id="PTHR43355:SF2">
    <property type="entry name" value="FLAVIN REDUCTASE (NADPH)"/>
    <property type="match status" value="1"/>
</dbReference>
<dbReference type="PANTHER" id="PTHR43355">
    <property type="entry name" value="FLAVIN REDUCTASE (NADPH)"/>
    <property type="match status" value="1"/>
</dbReference>
<protein>
    <submittedName>
        <fullName evidence="3">NAD(P)-dependent oxidoreductase</fullName>
    </submittedName>
</protein>
<feature type="domain" description="NAD-dependent epimerase/dehydratase" evidence="2">
    <location>
        <begin position="4"/>
        <end position="103"/>
    </location>
</feature>
<sequence length="234" mass="24659">MTEITVFGAGGRVGRAVVREALARGHRVTAVVRDPSAHTSVADDATDPKVDAHPVDNSGANEDGRSAGVVTYVRGDILDAEAVARFTEGKAAVVNAAADLSADPGEHFPAANRALLASEAPRVIAIGLGSYLEMSDGGTWMDLPDFPPEYRPFNEGHLAGVNVLREGGNRLDWLILSPSGDFDHDAGRTGEYRVAPGSPSSRISLPDFAIAVLDEIEKPSRSHTHVGVENGMRS</sequence>
<dbReference type="Proteomes" id="UP001595872">
    <property type="component" value="Unassembled WGS sequence"/>
</dbReference>
<evidence type="ECO:0000256" key="1">
    <source>
        <dbReference type="SAM" id="MobiDB-lite"/>
    </source>
</evidence>
<organism evidence="3 4">
    <name type="scientific">Actinomadura gamaensis</name>
    <dbReference type="NCBI Taxonomy" id="1763541"/>
    <lineage>
        <taxon>Bacteria</taxon>
        <taxon>Bacillati</taxon>
        <taxon>Actinomycetota</taxon>
        <taxon>Actinomycetes</taxon>
        <taxon>Streptosporangiales</taxon>
        <taxon>Thermomonosporaceae</taxon>
        <taxon>Actinomadura</taxon>
    </lineage>
</organism>
<dbReference type="SUPFAM" id="SSF51735">
    <property type="entry name" value="NAD(P)-binding Rossmann-fold domains"/>
    <property type="match status" value="1"/>
</dbReference>
<keyword evidence="4" id="KW-1185">Reference proteome</keyword>
<dbReference type="InterPro" id="IPR036291">
    <property type="entry name" value="NAD(P)-bd_dom_sf"/>
</dbReference>
<dbReference type="RefSeq" id="WP_378251718.1">
    <property type="nucleotide sequence ID" value="NZ_JBHSIT010000001.1"/>
</dbReference>
<dbReference type="InterPro" id="IPR001509">
    <property type="entry name" value="Epimerase_deHydtase"/>
</dbReference>
<dbReference type="InterPro" id="IPR051606">
    <property type="entry name" value="Polyketide_Oxido-like"/>
</dbReference>
<evidence type="ECO:0000259" key="2">
    <source>
        <dbReference type="Pfam" id="PF01370"/>
    </source>
</evidence>
<evidence type="ECO:0000313" key="4">
    <source>
        <dbReference type="Proteomes" id="UP001595872"/>
    </source>
</evidence>
<gene>
    <name evidence="3" type="ORF">ACFPCY_01545</name>
</gene>
<comment type="caution">
    <text evidence="3">The sequence shown here is derived from an EMBL/GenBank/DDBJ whole genome shotgun (WGS) entry which is preliminary data.</text>
</comment>
<feature type="region of interest" description="Disordered" evidence="1">
    <location>
        <begin position="34"/>
        <end position="65"/>
    </location>
</feature>
<dbReference type="EMBL" id="JBHSIT010000001">
    <property type="protein sequence ID" value="MFC4905992.1"/>
    <property type="molecule type" value="Genomic_DNA"/>
</dbReference>
<proteinExistence type="predicted"/>
<dbReference type="Gene3D" id="3.40.50.720">
    <property type="entry name" value="NAD(P)-binding Rossmann-like Domain"/>
    <property type="match status" value="1"/>
</dbReference>
<reference evidence="4" key="1">
    <citation type="journal article" date="2019" name="Int. J. Syst. Evol. Microbiol.">
        <title>The Global Catalogue of Microorganisms (GCM) 10K type strain sequencing project: providing services to taxonomists for standard genome sequencing and annotation.</title>
        <authorList>
            <consortium name="The Broad Institute Genomics Platform"/>
            <consortium name="The Broad Institute Genome Sequencing Center for Infectious Disease"/>
            <person name="Wu L."/>
            <person name="Ma J."/>
        </authorList>
    </citation>
    <scope>NUCLEOTIDE SEQUENCE [LARGE SCALE GENOMIC DNA]</scope>
    <source>
        <strain evidence="4">KLKA75</strain>
    </source>
</reference>
<dbReference type="Pfam" id="PF01370">
    <property type="entry name" value="Epimerase"/>
    <property type="match status" value="1"/>
</dbReference>
<accession>A0ABV9TT60</accession>
<name>A0ABV9TT60_9ACTN</name>